<feature type="domain" description="OmpR/PhoB-type" evidence="9">
    <location>
        <begin position="124"/>
        <end position="217"/>
    </location>
</feature>
<feature type="domain" description="Response regulatory" evidence="8">
    <location>
        <begin position="2"/>
        <end position="116"/>
    </location>
</feature>
<dbReference type="GO" id="GO:0006355">
    <property type="term" value="P:regulation of DNA-templated transcription"/>
    <property type="evidence" value="ECO:0007669"/>
    <property type="project" value="InterPro"/>
</dbReference>
<sequence length="217" mass="24829">MKLLIVEDEVNILKALKKGFTKLGYAVDTAEDGEQALALFYSNMYDLVVLDLNLPRMDGIEVLAEIRREDKTIHIIILSARGEVKDKIVGLDVGANDYLSKPFHFAELEARIRALLRRKFETTDTVIVCSDVKIDTATKKVFVKENAVNLSRKEYAILEYLMMNKGRIVSNEELIEHIWESQADTFTNAFKVHIHGLRKKLPVTLIRNLRGEGYYVE</sequence>
<evidence type="ECO:0000256" key="3">
    <source>
        <dbReference type="ARBA" id="ARBA00023015"/>
    </source>
</evidence>
<dbReference type="AlphaFoldDB" id="A0AAP9J222"/>
<dbReference type="InterPro" id="IPR039420">
    <property type="entry name" value="WalR-like"/>
</dbReference>
<evidence type="ECO:0000313" key="10">
    <source>
        <dbReference type="EMBL" id="MCY9608082.1"/>
    </source>
</evidence>
<evidence type="ECO:0000313" key="11">
    <source>
        <dbReference type="EMBL" id="QDM45187.1"/>
    </source>
</evidence>
<proteinExistence type="predicted"/>
<evidence type="ECO:0000256" key="6">
    <source>
        <dbReference type="PROSITE-ProRule" id="PRU00169"/>
    </source>
</evidence>
<dbReference type="FunFam" id="3.40.50.2300:FF:000001">
    <property type="entry name" value="DNA-binding response regulator PhoB"/>
    <property type="match status" value="1"/>
</dbReference>
<dbReference type="Gene3D" id="6.10.250.690">
    <property type="match status" value="1"/>
</dbReference>
<dbReference type="Pfam" id="PF00486">
    <property type="entry name" value="Trans_reg_C"/>
    <property type="match status" value="1"/>
</dbReference>
<keyword evidence="2" id="KW-0902">Two-component regulatory system</keyword>
<evidence type="ECO:0000259" key="9">
    <source>
        <dbReference type="PROSITE" id="PS51755"/>
    </source>
</evidence>
<evidence type="ECO:0000259" key="8">
    <source>
        <dbReference type="PROSITE" id="PS50110"/>
    </source>
</evidence>
<dbReference type="Gene3D" id="1.10.10.10">
    <property type="entry name" value="Winged helix-like DNA-binding domain superfamily/Winged helix DNA-binding domain"/>
    <property type="match status" value="1"/>
</dbReference>
<dbReference type="PANTHER" id="PTHR48111:SF1">
    <property type="entry name" value="TWO-COMPONENT RESPONSE REGULATOR ORR33"/>
    <property type="match status" value="1"/>
</dbReference>
<name>A0AAP9J222_PANTH</name>
<keyword evidence="1 6" id="KW-0597">Phosphoprotein</keyword>
<feature type="DNA-binding region" description="OmpR/PhoB-type" evidence="7">
    <location>
        <begin position="124"/>
        <end position="217"/>
    </location>
</feature>
<dbReference type="SMART" id="SM00862">
    <property type="entry name" value="Trans_reg_C"/>
    <property type="match status" value="1"/>
</dbReference>
<evidence type="ECO:0000256" key="2">
    <source>
        <dbReference type="ARBA" id="ARBA00023012"/>
    </source>
</evidence>
<evidence type="ECO:0000256" key="4">
    <source>
        <dbReference type="ARBA" id="ARBA00023125"/>
    </source>
</evidence>
<dbReference type="PROSITE" id="PS51755">
    <property type="entry name" value="OMPR_PHOB"/>
    <property type="match status" value="1"/>
</dbReference>
<dbReference type="GeneID" id="76997892"/>
<dbReference type="InterPro" id="IPR001867">
    <property type="entry name" value="OmpR/PhoB-type_DNA-bd"/>
</dbReference>
<reference evidence="11 12" key="1">
    <citation type="submission" date="2019-07" db="EMBL/GenBank/DDBJ databases">
        <title>Paenibacillus thiaminolyticus NRRL B-4156.</title>
        <authorList>
            <person name="Hehnly C."/>
            <person name="Zhang L."/>
        </authorList>
    </citation>
    <scope>NUCLEOTIDE SEQUENCE [LARGE SCALE GENOMIC DNA]</scope>
    <source>
        <strain evidence="11 12">NRRL B-4156</strain>
    </source>
</reference>
<evidence type="ECO:0000313" key="12">
    <source>
        <dbReference type="Proteomes" id="UP000315377"/>
    </source>
</evidence>
<evidence type="ECO:0000256" key="5">
    <source>
        <dbReference type="ARBA" id="ARBA00023163"/>
    </source>
</evidence>
<dbReference type="SUPFAM" id="SSF52172">
    <property type="entry name" value="CheY-like"/>
    <property type="match status" value="1"/>
</dbReference>
<evidence type="ECO:0000256" key="7">
    <source>
        <dbReference type="PROSITE-ProRule" id="PRU01091"/>
    </source>
</evidence>
<dbReference type="Gene3D" id="3.40.50.2300">
    <property type="match status" value="1"/>
</dbReference>
<gene>
    <name evidence="11" type="ORF">FLT43_18180</name>
    <name evidence="10" type="ORF">M5W83_13110</name>
</gene>
<dbReference type="CDD" id="cd17624">
    <property type="entry name" value="REC_OmpR_PmrA-like"/>
    <property type="match status" value="1"/>
</dbReference>
<dbReference type="Proteomes" id="UP000315377">
    <property type="component" value="Chromosome"/>
</dbReference>
<dbReference type="SMART" id="SM00448">
    <property type="entry name" value="REC"/>
    <property type="match status" value="1"/>
</dbReference>
<keyword evidence="5" id="KW-0804">Transcription</keyword>
<dbReference type="PROSITE" id="PS50110">
    <property type="entry name" value="RESPONSE_REGULATORY"/>
    <property type="match status" value="1"/>
</dbReference>
<dbReference type="InterPro" id="IPR036388">
    <property type="entry name" value="WH-like_DNA-bd_sf"/>
</dbReference>
<dbReference type="GO" id="GO:0000156">
    <property type="term" value="F:phosphorelay response regulator activity"/>
    <property type="evidence" value="ECO:0007669"/>
    <property type="project" value="TreeGrafter"/>
</dbReference>
<dbReference type="InterPro" id="IPR011006">
    <property type="entry name" value="CheY-like_superfamily"/>
</dbReference>
<keyword evidence="13" id="KW-1185">Reference proteome</keyword>
<evidence type="ECO:0000256" key="1">
    <source>
        <dbReference type="ARBA" id="ARBA00022553"/>
    </source>
</evidence>
<dbReference type="Pfam" id="PF00072">
    <property type="entry name" value="Response_reg"/>
    <property type="match status" value="1"/>
</dbReference>
<protein>
    <submittedName>
        <fullName evidence="11">Response regulator transcription factor</fullName>
    </submittedName>
</protein>
<dbReference type="GO" id="GO:0005829">
    <property type="term" value="C:cytosol"/>
    <property type="evidence" value="ECO:0007669"/>
    <property type="project" value="TreeGrafter"/>
</dbReference>
<keyword evidence="4 7" id="KW-0238">DNA-binding</keyword>
<organism evidence="11 12">
    <name type="scientific">Paenibacillus thiaminolyticus</name>
    <name type="common">Bacillus thiaminolyticus</name>
    <dbReference type="NCBI Taxonomy" id="49283"/>
    <lineage>
        <taxon>Bacteria</taxon>
        <taxon>Bacillati</taxon>
        <taxon>Bacillota</taxon>
        <taxon>Bacilli</taxon>
        <taxon>Bacillales</taxon>
        <taxon>Paenibacillaceae</taxon>
        <taxon>Paenibacillus</taxon>
    </lineage>
</organism>
<dbReference type="RefSeq" id="WP_087441478.1">
    <property type="nucleotide sequence ID" value="NZ_CABMNB010000020.1"/>
</dbReference>
<accession>A0AAP9J222</accession>
<dbReference type="EMBL" id="CP041405">
    <property type="protein sequence ID" value="QDM45187.1"/>
    <property type="molecule type" value="Genomic_DNA"/>
</dbReference>
<evidence type="ECO:0000313" key="13">
    <source>
        <dbReference type="Proteomes" id="UP001209276"/>
    </source>
</evidence>
<dbReference type="InterPro" id="IPR001789">
    <property type="entry name" value="Sig_transdc_resp-reg_receiver"/>
</dbReference>
<dbReference type="EMBL" id="JAMDMM010000024">
    <property type="protein sequence ID" value="MCY9608082.1"/>
    <property type="molecule type" value="Genomic_DNA"/>
</dbReference>
<dbReference type="Proteomes" id="UP001209276">
    <property type="component" value="Unassembled WGS sequence"/>
</dbReference>
<dbReference type="GO" id="GO:0000976">
    <property type="term" value="F:transcription cis-regulatory region binding"/>
    <property type="evidence" value="ECO:0007669"/>
    <property type="project" value="TreeGrafter"/>
</dbReference>
<dbReference type="PANTHER" id="PTHR48111">
    <property type="entry name" value="REGULATOR OF RPOS"/>
    <property type="match status" value="1"/>
</dbReference>
<feature type="modified residue" description="4-aspartylphosphate" evidence="6">
    <location>
        <position position="51"/>
    </location>
</feature>
<dbReference type="CDD" id="cd00383">
    <property type="entry name" value="trans_reg_C"/>
    <property type="match status" value="1"/>
</dbReference>
<reference evidence="10 13" key="2">
    <citation type="submission" date="2022-05" db="EMBL/GenBank/DDBJ databases">
        <title>Genome Sequencing of Bee-Associated Microbes.</title>
        <authorList>
            <person name="Dunlap C."/>
        </authorList>
    </citation>
    <scope>NUCLEOTIDE SEQUENCE [LARGE SCALE GENOMIC DNA]</scope>
    <source>
        <strain evidence="10 13">NRRL B-14613</strain>
    </source>
</reference>
<keyword evidence="3" id="KW-0805">Transcription regulation</keyword>
<dbReference type="GO" id="GO:0032993">
    <property type="term" value="C:protein-DNA complex"/>
    <property type="evidence" value="ECO:0007669"/>
    <property type="project" value="TreeGrafter"/>
</dbReference>